<dbReference type="Proteomes" id="UP000030152">
    <property type="component" value="Unassembled WGS sequence"/>
</dbReference>
<evidence type="ECO:0000256" key="1">
    <source>
        <dbReference type="SAM" id="Phobius"/>
    </source>
</evidence>
<keyword evidence="3" id="KW-1185">Reference proteome</keyword>
<sequence>MKKQLYLYLFIFSFVINVFIYMYYSGQEKYVQERVQKMEVKLKASRDSLNTAKVALQDADYFDLVKNDNAVDYFVDKGINDTDALAVKIVEGVKELNGNPNGNPLTGYDPLNGEKFLINKVKILNNRWLIADFSNGKAWGDVLIKYFVDDKGVVTYETLQSSLYATTVK</sequence>
<dbReference type="AlphaFoldDB" id="A0A0A2MA63"/>
<dbReference type="RefSeq" id="WP_020211555.1">
    <property type="nucleotide sequence ID" value="NZ_JRLX01000001.1"/>
</dbReference>
<evidence type="ECO:0008006" key="4">
    <source>
        <dbReference type="Google" id="ProtNLM"/>
    </source>
</evidence>
<keyword evidence="1" id="KW-1133">Transmembrane helix</keyword>
<name>A0A0A2MA63_9FLAO</name>
<keyword evidence="1" id="KW-0472">Membrane</keyword>
<comment type="caution">
    <text evidence="2">The sequence shown here is derived from an EMBL/GenBank/DDBJ whole genome shotgun (WGS) entry which is preliminary data.</text>
</comment>
<dbReference type="eggNOG" id="ENOG5032S0H">
    <property type="taxonomic scope" value="Bacteria"/>
</dbReference>
<gene>
    <name evidence="2" type="ORF">Q765_01135</name>
</gene>
<dbReference type="STRING" id="1121895.GCA_000378485_00433"/>
<keyword evidence="1" id="KW-0812">Transmembrane</keyword>
<organism evidence="2 3">
    <name type="scientific">Flavobacterium rivuli WB 3.3-2 = DSM 21788</name>
    <dbReference type="NCBI Taxonomy" id="1121895"/>
    <lineage>
        <taxon>Bacteria</taxon>
        <taxon>Pseudomonadati</taxon>
        <taxon>Bacteroidota</taxon>
        <taxon>Flavobacteriia</taxon>
        <taxon>Flavobacteriales</taxon>
        <taxon>Flavobacteriaceae</taxon>
        <taxon>Flavobacterium</taxon>
    </lineage>
</organism>
<feature type="transmembrane region" description="Helical" evidence="1">
    <location>
        <begin position="6"/>
        <end position="24"/>
    </location>
</feature>
<evidence type="ECO:0000313" key="2">
    <source>
        <dbReference type="EMBL" id="KGO88541.1"/>
    </source>
</evidence>
<protein>
    <recommendedName>
        <fullName evidence="4">Hydrolase</fullName>
    </recommendedName>
</protein>
<accession>A0A0A2MA63</accession>
<proteinExistence type="predicted"/>
<dbReference type="EMBL" id="JRLX01000001">
    <property type="protein sequence ID" value="KGO88541.1"/>
    <property type="molecule type" value="Genomic_DNA"/>
</dbReference>
<reference evidence="2 3" key="1">
    <citation type="submission" date="2013-09" db="EMBL/GenBank/DDBJ databases">
        <authorList>
            <person name="Zeng Z."/>
            <person name="Chen C."/>
        </authorList>
    </citation>
    <scope>NUCLEOTIDE SEQUENCE [LARGE SCALE GENOMIC DNA]</scope>
    <source>
        <strain evidence="2 3">WB 3.3-2</strain>
    </source>
</reference>
<evidence type="ECO:0000313" key="3">
    <source>
        <dbReference type="Proteomes" id="UP000030152"/>
    </source>
</evidence>